<evidence type="ECO:0000313" key="3">
    <source>
        <dbReference type="Proteomes" id="UP000650477"/>
    </source>
</evidence>
<dbReference type="Proteomes" id="UP000650477">
    <property type="component" value="Unassembled WGS sequence"/>
</dbReference>
<accession>A0A8I0U671</accession>
<sequence length="48" mass="5624">MKKLLELRQQKAALTEQMRSLLNKAETESRSLTTDEAKNFDELRNQSE</sequence>
<proteinExistence type="predicted"/>
<comment type="caution">
    <text evidence="2">The sequence shown here is derived from an EMBL/GenBank/DDBJ whole genome shotgun (WGS) entry which is preliminary data.</text>
</comment>
<feature type="region of interest" description="Disordered" evidence="1">
    <location>
        <begin position="25"/>
        <end position="48"/>
    </location>
</feature>
<organism evidence="2 3">
    <name type="scientific">Morganella morganii</name>
    <name type="common">Proteus morganii</name>
    <dbReference type="NCBI Taxonomy" id="582"/>
    <lineage>
        <taxon>Bacteria</taxon>
        <taxon>Pseudomonadati</taxon>
        <taxon>Pseudomonadota</taxon>
        <taxon>Gammaproteobacteria</taxon>
        <taxon>Enterobacterales</taxon>
        <taxon>Morganellaceae</taxon>
        <taxon>Morganella</taxon>
    </lineage>
</organism>
<protein>
    <submittedName>
        <fullName evidence="2">Phage major capsid protein</fullName>
    </submittedName>
</protein>
<name>A0A8I0U671_MORMO</name>
<dbReference type="EMBL" id="PKLF01000058">
    <property type="protein sequence ID" value="MBE8614830.1"/>
    <property type="molecule type" value="Genomic_DNA"/>
</dbReference>
<feature type="non-terminal residue" evidence="2">
    <location>
        <position position="48"/>
    </location>
</feature>
<evidence type="ECO:0000313" key="2">
    <source>
        <dbReference type="EMBL" id="MBE8614830.1"/>
    </source>
</evidence>
<dbReference type="AlphaFoldDB" id="A0A8I0U671"/>
<reference evidence="2" key="1">
    <citation type="submission" date="2017-12" db="EMBL/GenBank/DDBJ databases">
        <title>Genome sequencing and analysis.</title>
        <authorList>
            <person name="Huang Y.-T."/>
        </authorList>
    </citation>
    <scope>NUCLEOTIDE SEQUENCE</scope>
    <source>
        <strain evidence="2">VGH116</strain>
    </source>
</reference>
<evidence type="ECO:0000256" key="1">
    <source>
        <dbReference type="SAM" id="MobiDB-lite"/>
    </source>
</evidence>
<gene>
    <name evidence="2" type="ORF">CYG68_21150</name>
</gene>